<gene>
    <name evidence="4" type="ORF">QCA50_015437</name>
</gene>
<comment type="caution">
    <text evidence="4">The sequence shown here is derived from an EMBL/GenBank/DDBJ whole genome shotgun (WGS) entry which is preliminary data.</text>
</comment>
<name>A0AAW0FVH8_9APHY</name>
<dbReference type="GO" id="GO:0031177">
    <property type="term" value="F:phosphopantetheine binding"/>
    <property type="evidence" value="ECO:0007669"/>
    <property type="project" value="InterPro"/>
</dbReference>
<dbReference type="EMBL" id="JASBNA010000041">
    <property type="protein sequence ID" value="KAK7681346.1"/>
    <property type="molecule type" value="Genomic_DNA"/>
</dbReference>
<dbReference type="InterPro" id="IPR042099">
    <property type="entry name" value="ANL_N_sf"/>
</dbReference>
<evidence type="ECO:0000313" key="4">
    <source>
        <dbReference type="EMBL" id="KAK7681346.1"/>
    </source>
</evidence>
<dbReference type="PANTHER" id="PTHR43439:SF2">
    <property type="entry name" value="ENZYME, PUTATIVE (JCVI)-RELATED"/>
    <property type="match status" value="1"/>
</dbReference>
<dbReference type="Pfam" id="PF00501">
    <property type="entry name" value="AMP-binding"/>
    <property type="match status" value="1"/>
</dbReference>
<keyword evidence="5" id="KW-1185">Reference proteome</keyword>
<dbReference type="SUPFAM" id="SSF56801">
    <property type="entry name" value="Acetyl-CoA synthetase-like"/>
    <property type="match status" value="1"/>
</dbReference>
<proteinExistence type="predicted"/>
<dbReference type="Proteomes" id="UP001385951">
    <property type="component" value="Unassembled WGS sequence"/>
</dbReference>
<dbReference type="Gene3D" id="1.10.1200.10">
    <property type="entry name" value="ACP-like"/>
    <property type="match status" value="1"/>
</dbReference>
<dbReference type="SMART" id="SM00823">
    <property type="entry name" value="PKS_PP"/>
    <property type="match status" value="1"/>
</dbReference>
<reference evidence="4 5" key="1">
    <citation type="submission" date="2022-09" db="EMBL/GenBank/DDBJ databases">
        <authorList>
            <person name="Palmer J.M."/>
        </authorList>
    </citation>
    <scope>NUCLEOTIDE SEQUENCE [LARGE SCALE GENOMIC DNA]</scope>
    <source>
        <strain evidence="4 5">DSM 7382</strain>
    </source>
</reference>
<keyword evidence="2" id="KW-0597">Phosphoprotein</keyword>
<dbReference type="InterPro" id="IPR051414">
    <property type="entry name" value="Adenylate-forming_Reductase"/>
</dbReference>
<dbReference type="Pfam" id="PF23562">
    <property type="entry name" value="AMP-binding_C_3"/>
    <property type="match status" value="1"/>
</dbReference>
<dbReference type="InterPro" id="IPR000873">
    <property type="entry name" value="AMP-dep_synth/lig_dom"/>
</dbReference>
<dbReference type="InterPro" id="IPR036291">
    <property type="entry name" value="NAD(P)-bd_dom_sf"/>
</dbReference>
<accession>A0AAW0FVH8</accession>
<feature type="domain" description="Polyketide synthase-like phosphopantetheine-binding" evidence="3">
    <location>
        <begin position="591"/>
        <end position="666"/>
    </location>
</feature>
<evidence type="ECO:0000256" key="1">
    <source>
        <dbReference type="ARBA" id="ARBA00022450"/>
    </source>
</evidence>
<dbReference type="SUPFAM" id="SSF47336">
    <property type="entry name" value="ACP-like"/>
    <property type="match status" value="1"/>
</dbReference>
<protein>
    <recommendedName>
        <fullName evidence="3">Polyketide synthase-like phosphopantetheine-binding domain-containing protein</fullName>
    </recommendedName>
</protein>
<sequence>MPHPNDFNVIPFEPLPKTQCLSTTTFKQPPLDGSLSMPEIYDWHQTRSPNHPLFVYSDEERKPIVIYWPEGTRAVHRAGRIVRGLAGDTAPMRLKPQTFAILASTDTITYFTLMAGIIRAGHTVFPISPRNSAPAVAHLLTKTGTEHVFVGPESSLQELAAASLKIMQSTESSLPVIETIPAFESLFDGGSDEGFEPLPHFKPDWNDPAVIMHSSGSTAFPKPIVWSHYRYFLLGIVPYLGERDLTGKRLACHSMPMYHGMGIMQTGWTASAGLTLTAFKPQSPAIAPTPDLVVKGAVDTGSDVIFCVPSFVETWAENQEYIRLLQKTGGILYGGGPLSQSSGDILTDHGISIFMLYGCSECGIMSPILPKTSGKEWNYFKFPEGIKTRFVWDANGNAELLLLPGKHLIPNILNTVIEGLDAYATSDLLSPHPTKPGYWRIYGRADDQIMHNTGEKTNPGPLEAIMNQDPHVQAAVMFGRGKFSAGVVIDPRADFAFDPIDQDKLVEFRNKIWPTIERMNEYAPQHSRIFKEMIIVASPSKPFAYTAKNTARRQAIIADYDPEIEALYTAVEETTQADIPPPPTWNLPEATAFVREVVTRVLKHSVQDSDDIFQKGCDSLQATWIRNTLLHALRDTTTVQARVIPSAFVYQHPTINSLAAFISSFAKSEHIAVNAKQQTQKMLEMVKKYASFTTHTPSLSLPRTDTVVITGTTGSLGIELLGLLEKSSQVTRVYALNRKSPISLGQRHENSIRERGLDVSVLNSEKIQLVEVDLEKEQLGISPSLYEEIRVSVTHIIHNAWPVNFNLSLESFEPNVRFLRDLVNLALSSPFVTPPRLVFISSIGVLRNVDTSVPVKEGPVDPSIAAGMGYSESKWVADSILDLATEKTPLRPVSIRVGQLTGGTSGAWNHAEWFPSLVRTSQSLSCLPTLEKIVSWIPTNVAAKSILEMQDSSLRYLHLVHPRPVPWDTVIATLKKELQLPLVPYDQWLAALERVKADPGSQDESELLDRYPALKVLDFFADGGKENVSSEAMGMPNLNTEGAQKCSTTLRNALSLSEGDVLAWIAYWRKRKFVL</sequence>
<dbReference type="InterPro" id="IPR020806">
    <property type="entry name" value="PKS_PP-bd"/>
</dbReference>
<evidence type="ECO:0000259" key="3">
    <source>
        <dbReference type="SMART" id="SM00823"/>
    </source>
</evidence>
<dbReference type="Gene3D" id="3.40.50.12780">
    <property type="entry name" value="N-terminal domain of ligase-like"/>
    <property type="match status" value="1"/>
</dbReference>
<evidence type="ECO:0000256" key="2">
    <source>
        <dbReference type="ARBA" id="ARBA00022553"/>
    </source>
</evidence>
<organism evidence="4 5">
    <name type="scientific">Cerrena zonata</name>
    <dbReference type="NCBI Taxonomy" id="2478898"/>
    <lineage>
        <taxon>Eukaryota</taxon>
        <taxon>Fungi</taxon>
        <taxon>Dikarya</taxon>
        <taxon>Basidiomycota</taxon>
        <taxon>Agaricomycotina</taxon>
        <taxon>Agaricomycetes</taxon>
        <taxon>Polyporales</taxon>
        <taxon>Cerrenaceae</taxon>
        <taxon>Cerrena</taxon>
    </lineage>
</organism>
<dbReference type="SUPFAM" id="SSF51735">
    <property type="entry name" value="NAD(P)-binding Rossmann-fold domains"/>
    <property type="match status" value="1"/>
</dbReference>
<evidence type="ECO:0000313" key="5">
    <source>
        <dbReference type="Proteomes" id="UP001385951"/>
    </source>
</evidence>
<dbReference type="InterPro" id="IPR013120">
    <property type="entry name" value="FAR_NAD-bd"/>
</dbReference>
<dbReference type="PANTHER" id="PTHR43439">
    <property type="entry name" value="PHENYLACETATE-COENZYME A LIGASE"/>
    <property type="match status" value="1"/>
</dbReference>
<dbReference type="Gene3D" id="3.40.50.720">
    <property type="entry name" value="NAD(P)-binding Rossmann-like Domain"/>
    <property type="match status" value="1"/>
</dbReference>
<keyword evidence="1" id="KW-0596">Phosphopantetheine</keyword>
<dbReference type="AlphaFoldDB" id="A0AAW0FVH8"/>
<dbReference type="Pfam" id="PF07993">
    <property type="entry name" value="NAD_binding_4"/>
    <property type="match status" value="1"/>
</dbReference>
<dbReference type="InterPro" id="IPR036736">
    <property type="entry name" value="ACP-like_sf"/>
</dbReference>